<gene>
    <name evidence="2" type="ORF">AQJ91_15600</name>
</gene>
<dbReference type="Proteomes" id="UP000053260">
    <property type="component" value="Unassembled WGS sequence"/>
</dbReference>
<dbReference type="EMBL" id="LMXB01000041">
    <property type="protein sequence ID" value="KUO20284.1"/>
    <property type="molecule type" value="Genomic_DNA"/>
</dbReference>
<dbReference type="RefSeq" id="WP_067021634.1">
    <property type="nucleotide sequence ID" value="NZ_KQ949082.1"/>
</dbReference>
<feature type="signal peptide" evidence="1">
    <location>
        <begin position="1"/>
        <end position="24"/>
    </location>
</feature>
<dbReference type="OrthoDB" id="4321110at2"/>
<accession>A0A117S1F7</accession>
<evidence type="ECO:0000313" key="3">
    <source>
        <dbReference type="Proteomes" id="UP000053260"/>
    </source>
</evidence>
<proteinExistence type="predicted"/>
<dbReference type="AlphaFoldDB" id="A0A117S1F7"/>
<reference evidence="2 3" key="1">
    <citation type="submission" date="2015-10" db="EMBL/GenBank/DDBJ databases">
        <title>Draft genome sequence of Streptomyces sp. RV15, isolated from a marine sponge.</title>
        <authorList>
            <person name="Ruckert C."/>
            <person name="Abdelmohsen U.R."/>
            <person name="Winkler A."/>
            <person name="Hentschel U."/>
            <person name="Kalinowski J."/>
            <person name="Kampfer P."/>
            <person name="Glaeser S."/>
        </authorList>
    </citation>
    <scope>NUCLEOTIDE SEQUENCE [LARGE SCALE GENOMIC DNA]</scope>
    <source>
        <strain evidence="2 3">RV15</strain>
    </source>
</reference>
<protein>
    <recommendedName>
        <fullName evidence="4">Secreted protein</fullName>
    </recommendedName>
</protein>
<keyword evidence="3" id="KW-1185">Reference proteome</keyword>
<evidence type="ECO:0008006" key="4">
    <source>
        <dbReference type="Google" id="ProtNLM"/>
    </source>
</evidence>
<feature type="chain" id="PRO_5007155965" description="Secreted protein" evidence="1">
    <location>
        <begin position="25"/>
        <end position="121"/>
    </location>
</feature>
<name>A0A117S1F7_9ACTN</name>
<comment type="caution">
    <text evidence="2">The sequence shown here is derived from an EMBL/GenBank/DDBJ whole genome shotgun (WGS) entry which is preliminary data.</text>
</comment>
<sequence>MALGLAVLTASGLLALAAPGDAHAAPSNCSGRKVRSLSFSTGAVHVYKQQRGWICAVTLAKNPGRERWMSVSVQARGQRPATVDGKDTHRMGPVRVHAGHRSVKVKGRVGSGAVSTGWIRF</sequence>
<organism evidence="2 3">
    <name type="scientific">Streptomyces dysideae</name>
    <dbReference type="NCBI Taxonomy" id="909626"/>
    <lineage>
        <taxon>Bacteria</taxon>
        <taxon>Bacillati</taxon>
        <taxon>Actinomycetota</taxon>
        <taxon>Actinomycetes</taxon>
        <taxon>Kitasatosporales</taxon>
        <taxon>Streptomycetaceae</taxon>
        <taxon>Streptomyces</taxon>
    </lineage>
</organism>
<keyword evidence="1" id="KW-0732">Signal</keyword>
<evidence type="ECO:0000256" key="1">
    <source>
        <dbReference type="SAM" id="SignalP"/>
    </source>
</evidence>
<evidence type="ECO:0000313" key="2">
    <source>
        <dbReference type="EMBL" id="KUO20284.1"/>
    </source>
</evidence>